<dbReference type="OrthoDB" id="7187792at2"/>
<dbReference type="STRING" id="69395.AQ619_05655"/>
<proteinExistence type="predicted"/>
<sequence>MPIPDDKSRREARLAEALRTNLRRRKAAARPAPDGEDRAAAAAVAAPQPYSPVRCLVGLSHRDGRQVTLRLELSVPYGAPHSDEVCCAVRLSGDGGAFDTDHGKAAFGVDGLQATQRAIALAQVALDLASTGFELSWPDGRPYDLSAPI</sequence>
<evidence type="ECO:0000313" key="2">
    <source>
        <dbReference type="Proteomes" id="UP000056905"/>
    </source>
</evidence>
<accession>A0A0P0NXQ2</accession>
<dbReference type="RefSeq" id="WP_062145333.1">
    <property type="nucleotide sequence ID" value="NZ_CP013002.1"/>
</dbReference>
<dbReference type="EMBL" id="CP013002">
    <property type="protein sequence ID" value="ALL12881.1"/>
    <property type="molecule type" value="Genomic_DNA"/>
</dbReference>
<keyword evidence="2" id="KW-1185">Reference proteome</keyword>
<organism evidence="1 2">
    <name type="scientific">Caulobacter henricii</name>
    <dbReference type="NCBI Taxonomy" id="69395"/>
    <lineage>
        <taxon>Bacteria</taxon>
        <taxon>Pseudomonadati</taxon>
        <taxon>Pseudomonadota</taxon>
        <taxon>Alphaproteobacteria</taxon>
        <taxon>Caulobacterales</taxon>
        <taxon>Caulobacteraceae</taxon>
        <taxon>Caulobacter</taxon>
    </lineage>
</organism>
<dbReference type="AlphaFoldDB" id="A0A0P0NXQ2"/>
<dbReference type="KEGG" id="chq:AQ619_05655"/>
<dbReference type="Proteomes" id="UP000056905">
    <property type="component" value="Chromosome"/>
</dbReference>
<reference evidence="1 2" key="1">
    <citation type="submission" date="2015-10" db="EMBL/GenBank/DDBJ databases">
        <title>Conservation of the essential genome among Caulobacter and Brevundimonas species.</title>
        <authorList>
            <person name="Scott D."/>
            <person name="Ely B."/>
        </authorList>
    </citation>
    <scope>NUCLEOTIDE SEQUENCE [LARGE SCALE GENOMIC DNA]</scope>
    <source>
        <strain evidence="1 2">CB4</strain>
    </source>
</reference>
<protein>
    <submittedName>
        <fullName evidence="1">Uncharacterized protein</fullName>
    </submittedName>
</protein>
<gene>
    <name evidence="1" type="ORF">AQ619_05655</name>
</gene>
<evidence type="ECO:0000313" key="1">
    <source>
        <dbReference type="EMBL" id="ALL12881.1"/>
    </source>
</evidence>
<name>A0A0P0NXQ2_9CAUL</name>